<organism evidence="2 3">
    <name type="scientific">Stylonychia lemnae</name>
    <name type="common">Ciliate</name>
    <dbReference type="NCBI Taxonomy" id="5949"/>
    <lineage>
        <taxon>Eukaryota</taxon>
        <taxon>Sar</taxon>
        <taxon>Alveolata</taxon>
        <taxon>Ciliophora</taxon>
        <taxon>Intramacronucleata</taxon>
        <taxon>Spirotrichea</taxon>
        <taxon>Stichotrichia</taxon>
        <taxon>Sporadotrichida</taxon>
        <taxon>Oxytrichidae</taxon>
        <taxon>Stylonychinae</taxon>
        <taxon>Stylonychia</taxon>
    </lineage>
</organism>
<feature type="chain" id="PRO_5001729082" evidence="1">
    <location>
        <begin position="19"/>
        <end position="214"/>
    </location>
</feature>
<sequence length="214" mass="24424">MKNCKALLILGLFGISSALSALTYQQWEKFQEPTYLNSRNSDLLVQAKRGMVKGRVIDSQYFNHWPLNAELSVQEMRTNKTITDKRMYFDGMPMNVLANQEAIPQSAVNINGDNGNVHVDNYTQINQNKFSELAEVINNAPNSTINIININDNDDNDVAQQAENEKLFEQINTKMNLLSQLQNMLKDKKAVFALPLVSISKKDSYPHYLYPNYQ</sequence>
<evidence type="ECO:0000313" key="2">
    <source>
        <dbReference type="EMBL" id="CDW74947.1"/>
    </source>
</evidence>
<feature type="signal peptide" evidence="1">
    <location>
        <begin position="1"/>
        <end position="18"/>
    </location>
</feature>
<reference evidence="2 3" key="1">
    <citation type="submission" date="2014-06" db="EMBL/GenBank/DDBJ databases">
        <authorList>
            <person name="Swart Estienne"/>
        </authorList>
    </citation>
    <scope>NUCLEOTIDE SEQUENCE [LARGE SCALE GENOMIC DNA]</scope>
    <source>
        <strain evidence="2 3">130c</strain>
    </source>
</reference>
<evidence type="ECO:0000313" key="3">
    <source>
        <dbReference type="Proteomes" id="UP000039865"/>
    </source>
</evidence>
<proteinExistence type="predicted"/>
<dbReference type="Proteomes" id="UP000039865">
    <property type="component" value="Unassembled WGS sequence"/>
</dbReference>
<evidence type="ECO:0000256" key="1">
    <source>
        <dbReference type="SAM" id="SignalP"/>
    </source>
</evidence>
<keyword evidence="3" id="KW-1185">Reference proteome</keyword>
<dbReference type="EMBL" id="CCKQ01003812">
    <property type="protein sequence ID" value="CDW74947.1"/>
    <property type="molecule type" value="Genomic_DNA"/>
</dbReference>
<name>A0A077ZZD2_STYLE</name>
<gene>
    <name evidence="2" type="primary">Contig11950.g12784</name>
    <name evidence="2" type="ORF">STYLEM_3931</name>
</gene>
<protein>
    <submittedName>
        <fullName evidence="2">Uncharacterized protein</fullName>
    </submittedName>
</protein>
<dbReference type="AlphaFoldDB" id="A0A077ZZD2"/>
<dbReference type="InParanoid" id="A0A077ZZD2"/>
<accession>A0A077ZZD2</accession>
<keyword evidence="1" id="KW-0732">Signal</keyword>